<dbReference type="PRINTS" id="PR00834">
    <property type="entry name" value="PROTEASES2C"/>
</dbReference>
<evidence type="ECO:0000259" key="15">
    <source>
        <dbReference type="PROSITE" id="PS50106"/>
    </source>
</evidence>
<evidence type="ECO:0000256" key="6">
    <source>
        <dbReference type="ARBA" id="ARBA00022670"/>
    </source>
</evidence>
<evidence type="ECO:0000256" key="2">
    <source>
        <dbReference type="ARBA" id="ARBA00004418"/>
    </source>
</evidence>
<dbReference type="InterPro" id="IPR009003">
    <property type="entry name" value="Peptidase_S1_PA"/>
</dbReference>
<dbReference type="CDD" id="cd10839">
    <property type="entry name" value="cpPDZ1_DegP-like"/>
    <property type="match status" value="1"/>
</dbReference>
<dbReference type="PANTHER" id="PTHR22939">
    <property type="entry name" value="SERINE PROTEASE FAMILY S1C HTRA-RELATED"/>
    <property type="match status" value="1"/>
</dbReference>
<dbReference type="InterPro" id="IPR041489">
    <property type="entry name" value="PDZ_6"/>
</dbReference>
<comment type="catalytic activity">
    <reaction evidence="1">
        <text>Acts on substrates that are at least partially unfolded. The cleavage site P1 residue is normally between a pair of hydrophobic residues, such as Val-|-Val.</text>
        <dbReference type="EC" id="3.4.21.107"/>
    </reaction>
</comment>
<dbReference type="Pfam" id="PF13365">
    <property type="entry name" value="Trypsin_2"/>
    <property type="match status" value="1"/>
</dbReference>
<evidence type="ECO:0000256" key="3">
    <source>
        <dbReference type="ARBA" id="ARBA00010541"/>
    </source>
</evidence>
<evidence type="ECO:0000256" key="4">
    <source>
        <dbReference type="ARBA" id="ARBA00013035"/>
    </source>
</evidence>
<dbReference type="SMART" id="SM00228">
    <property type="entry name" value="PDZ"/>
    <property type="match status" value="2"/>
</dbReference>
<evidence type="ECO:0000313" key="16">
    <source>
        <dbReference type="EMBL" id="GAA4328534.1"/>
    </source>
</evidence>
<evidence type="ECO:0000256" key="11">
    <source>
        <dbReference type="ARBA" id="ARBA00022825"/>
    </source>
</evidence>
<evidence type="ECO:0000256" key="8">
    <source>
        <dbReference type="ARBA" id="ARBA00022737"/>
    </source>
</evidence>
<dbReference type="SUPFAM" id="SSF50156">
    <property type="entry name" value="PDZ domain-like"/>
    <property type="match status" value="2"/>
</dbReference>
<evidence type="ECO:0000256" key="10">
    <source>
        <dbReference type="ARBA" id="ARBA00022801"/>
    </source>
</evidence>
<feature type="region of interest" description="Disordered" evidence="14">
    <location>
        <begin position="87"/>
        <end position="110"/>
    </location>
</feature>
<dbReference type="PROSITE" id="PS50106">
    <property type="entry name" value="PDZ"/>
    <property type="match status" value="1"/>
</dbReference>
<keyword evidence="7" id="KW-0732">Signal</keyword>
<comment type="subcellular location">
    <subcellularLocation>
        <location evidence="2">Periplasm</location>
    </subcellularLocation>
</comment>
<evidence type="ECO:0000256" key="5">
    <source>
        <dbReference type="ARBA" id="ARBA00013958"/>
    </source>
</evidence>
<keyword evidence="6" id="KW-0645">Protease</keyword>
<evidence type="ECO:0000313" key="17">
    <source>
        <dbReference type="Proteomes" id="UP001500975"/>
    </source>
</evidence>
<dbReference type="EMBL" id="BAABGJ010000001">
    <property type="protein sequence ID" value="GAA4328534.1"/>
    <property type="molecule type" value="Genomic_DNA"/>
</dbReference>
<evidence type="ECO:0000256" key="9">
    <source>
        <dbReference type="ARBA" id="ARBA00022764"/>
    </source>
</evidence>
<reference evidence="17" key="1">
    <citation type="journal article" date="2019" name="Int. J. Syst. Evol. Microbiol.">
        <title>The Global Catalogue of Microorganisms (GCM) 10K type strain sequencing project: providing services to taxonomists for standard genome sequencing and annotation.</title>
        <authorList>
            <consortium name="The Broad Institute Genomics Platform"/>
            <consortium name="The Broad Institute Genome Sequencing Center for Infectious Disease"/>
            <person name="Wu L."/>
            <person name="Ma J."/>
        </authorList>
    </citation>
    <scope>NUCLEOTIDE SEQUENCE [LARGE SCALE GENOMIC DNA]</scope>
    <source>
        <strain evidence="17">JCM 17804</strain>
    </source>
</reference>
<evidence type="ECO:0000256" key="13">
    <source>
        <dbReference type="ARBA" id="ARBA00032850"/>
    </source>
</evidence>
<dbReference type="PANTHER" id="PTHR22939:SF130">
    <property type="entry name" value="PERIPLASMIC SERINE ENDOPROTEASE DEGP-LIKE-RELATED"/>
    <property type="match status" value="1"/>
</dbReference>
<dbReference type="InterPro" id="IPR001940">
    <property type="entry name" value="Peptidase_S1C"/>
</dbReference>
<dbReference type="Gene3D" id="2.30.42.10">
    <property type="match status" value="1"/>
</dbReference>
<keyword evidence="12" id="KW-0346">Stress response</keyword>
<keyword evidence="9" id="KW-0574">Periplasm</keyword>
<feature type="domain" description="PDZ" evidence="15">
    <location>
        <begin position="277"/>
        <end position="337"/>
    </location>
</feature>
<dbReference type="InterPro" id="IPR036034">
    <property type="entry name" value="PDZ_sf"/>
</dbReference>
<proteinExistence type="inferred from homology"/>
<feature type="compositionally biased region" description="Low complexity" evidence="14">
    <location>
        <begin position="91"/>
        <end position="100"/>
    </location>
</feature>
<accession>A0ABP8GQQ0</accession>
<dbReference type="EC" id="3.4.21.107" evidence="4"/>
<dbReference type="NCBIfam" id="TIGR02037">
    <property type="entry name" value="degP_htrA_DO"/>
    <property type="match status" value="1"/>
</dbReference>
<comment type="caution">
    <text evidence="16">The sequence shown here is derived from an EMBL/GenBank/DDBJ whole genome shotgun (WGS) entry which is preliminary data.</text>
</comment>
<sequence length="489" mass="52445">MFISERSRIRSFLMAGVFMFASGLSLLPVGPAHAQGRALPDFTDLVDQVGPSVVNIRTIEKVTQRGGSAEMDEEMQEFLRRFFGQQFPNIPRQGPRNRPQPQEEERPRGVGSGFILTSDGYVMTNAHVVDGASEVLVTLVDKREFKAKIVGADKRTDVAVVKIDATGLPAVKVGDISKLRVGEWVMAIGSPFGLENTVTAGIVSAKQRDTGDYLPFIQTDVAINPGNSGGPLINMRGEVVGINSQIYSRSGGFMGISFSIPIDEAIRVSDQLRTNGRVSRGRIGVQIDQVTKDVAESIGLGKAQGALVRGVEAGSPGEKAGIEPGDIITRFDGKAIEKPSDLPRLVGNTKPGTRSTITVFRRGSSRDLTVTIAEIEPDKPARIAEREEPAAKSSASAAAKSLGLVVSELTEAQKKELKLKGGVKIDDASEAATRAGLREGDIVLGINNTEVGNVKEFESALAKADKSKPVSVLFRRGEWAQYALIRPTR</sequence>
<protein>
    <recommendedName>
        <fullName evidence="5">Probable periplasmic serine endoprotease DegP-like</fullName>
        <ecNumber evidence="4">3.4.21.107</ecNumber>
    </recommendedName>
    <alternativeName>
        <fullName evidence="13">Protease Do</fullName>
    </alternativeName>
</protein>
<evidence type="ECO:0000256" key="12">
    <source>
        <dbReference type="ARBA" id="ARBA00023016"/>
    </source>
</evidence>
<evidence type="ECO:0000256" key="1">
    <source>
        <dbReference type="ARBA" id="ARBA00001772"/>
    </source>
</evidence>
<dbReference type="InterPro" id="IPR001478">
    <property type="entry name" value="PDZ"/>
</dbReference>
<evidence type="ECO:0000256" key="7">
    <source>
        <dbReference type="ARBA" id="ARBA00022729"/>
    </source>
</evidence>
<dbReference type="Pfam" id="PF17820">
    <property type="entry name" value="PDZ_6"/>
    <property type="match status" value="1"/>
</dbReference>
<dbReference type="Gene3D" id="2.30.42.60">
    <property type="match status" value="1"/>
</dbReference>
<keyword evidence="8" id="KW-0677">Repeat</keyword>
<keyword evidence="11" id="KW-0720">Serine protease</keyword>
<keyword evidence="10" id="KW-0378">Hydrolase</keyword>
<evidence type="ECO:0000256" key="14">
    <source>
        <dbReference type="SAM" id="MobiDB-lite"/>
    </source>
</evidence>
<gene>
    <name evidence="16" type="ORF">GCM10023165_00880</name>
</gene>
<organism evidence="16 17">
    <name type="scientific">Variovorax defluvii</name>
    <dbReference type="NCBI Taxonomy" id="913761"/>
    <lineage>
        <taxon>Bacteria</taxon>
        <taxon>Pseudomonadati</taxon>
        <taxon>Pseudomonadota</taxon>
        <taxon>Betaproteobacteria</taxon>
        <taxon>Burkholderiales</taxon>
        <taxon>Comamonadaceae</taxon>
        <taxon>Variovorax</taxon>
    </lineage>
</organism>
<dbReference type="Proteomes" id="UP001500975">
    <property type="component" value="Unassembled WGS sequence"/>
</dbReference>
<name>A0ABP8GQQ0_9BURK</name>
<dbReference type="InterPro" id="IPR011782">
    <property type="entry name" value="Pept_S1C_Do"/>
</dbReference>
<dbReference type="Gene3D" id="2.40.10.120">
    <property type="match status" value="1"/>
</dbReference>
<dbReference type="Pfam" id="PF13180">
    <property type="entry name" value="PDZ_2"/>
    <property type="match status" value="1"/>
</dbReference>
<dbReference type="SUPFAM" id="SSF50494">
    <property type="entry name" value="Trypsin-like serine proteases"/>
    <property type="match status" value="1"/>
</dbReference>
<keyword evidence="17" id="KW-1185">Reference proteome</keyword>
<comment type="similarity">
    <text evidence="3">Belongs to the peptidase S1C family.</text>
</comment>